<dbReference type="Proteomes" id="UP000193577">
    <property type="component" value="Unassembled WGS sequence"/>
</dbReference>
<evidence type="ECO:0000313" key="2">
    <source>
        <dbReference type="Proteomes" id="UP000193577"/>
    </source>
</evidence>
<dbReference type="EMBL" id="NCXO01000032">
    <property type="protein sequence ID" value="OSC32839.1"/>
    <property type="molecule type" value="Genomic_DNA"/>
</dbReference>
<reference evidence="1 2" key="1">
    <citation type="submission" date="2017-04" db="EMBL/GenBank/DDBJ databases">
        <title>The new phylogeny of genus Mycobacterium.</title>
        <authorList>
            <person name="Tortoli E."/>
            <person name="Trovato A."/>
            <person name="Cirillo D.M."/>
        </authorList>
    </citation>
    <scope>NUCLEOTIDE SEQUENCE [LARGE SCALE GENOMIC DNA]</scope>
    <source>
        <strain evidence="1 2">KCTC 19819</strain>
    </source>
</reference>
<keyword evidence="2" id="KW-1185">Reference proteome</keyword>
<name>A0A7I7SBT5_9MYCO</name>
<dbReference type="AlphaFoldDB" id="A0A7I7SBT5"/>
<accession>A0A7I7SBT5</accession>
<proteinExistence type="predicted"/>
<organism evidence="1 2">
    <name type="scientific">Mycolicibacillus koreensis</name>
    <dbReference type="NCBI Taxonomy" id="1069220"/>
    <lineage>
        <taxon>Bacteria</taxon>
        <taxon>Bacillati</taxon>
        <taxon>Actinomycetota</taxon>
        <taxon>Actinomycetes</taxon>
        <taxon>Mycobacteriales</taxon>
        <taxon>Mycobacteriaceae</taxon>
        <taxon>Mycolicibacillus</taxon>
    </lineage>
</organism>
<evidence type="ECO:0000313" key="1">
    <source>
        <dbReference type="EMBL" id="OSC32839.1"/>
    </source>
</evidence>
<comment type="caution">
    <text evidence="1">The sequence shown here is derived from an EMBL/GenBank/DDBJ whole genome shotgun (WGS) entry which is preliminary data.</text>
</comment>
<protein>
    <submittedName>
        <fullName evidence="1">Uncharacterized protein</fullName>
    </submittedName>
</protein>
<gene>
    <name evidence="1" type="ORF">B8W67_14065</name>
</gene>
<sequence>MPDVNTPLADIILSRAVCEGREGGGVTAAADRDCESYLHCQLAADMILDHIRDHLMVYAERLEVRR</sequence>